<dbReference type="PANTHER" id="PTHR16305:SF35">
    <property type="entry name" value="TRANSCRIPTIONAL ACTIVATOR DOMAIN"/>
    <property type="match status" value="1"/>
</dbReference>
<evidence type="ECO:0000313" key="4">
    <source>
        <dbReference type="EMBL" id="AKU18562.1"/>
    </source>
</evidence>
<dbReference type="GO" id="GO:0006355">
    <property type="term" value="P:regulation of DNA-templated transcription"/>
    <property type="evidence" value="ECO:0007669"/>
    <property type="project" value="InterPro"/>
</dbReference>
<sequence length="954" mass="101461">MLETTVREARAGVGRAVLLSGAEGIGKSRLAAHVTGLGLDAGSVVLRGTPSGLGSQQSLAAISEALLSLQRRGGLPDLAEELGPYGTALAALIPDWARPGVKTDGPLVVLSEGLLRLLSHLAEESGVVLVIEDVHEADPDTLGVLQYLLRHLTGISIALILTTSPDRAVAEQLTRAGGRDLRLIELEPLDRDATEALAHQLADELGTPLSDDTVAQLWRDSGGVPFVIDELVRGVADGSSSSLLPSSVAQAMRRRVTSLGPQALEVLTVGALCGQRFPLLVPRMTLDLTDADVVAVIQAAVAAQILDPDTTSPDWYTFRSPLTTRALLAEVNATQAATMARRAARAVREAYGDHGPDSSMLAAELYQRAGEPDEGGRLLLGAGLSFVDRGAARLARPLLVQAQHLLAPTSVTEMAQLLRLLIPLLRDNGDLAAALATGPTIDRLYASGLAASDAARLKAEVAETAYVAGRYDDAQVSLDDARTLLTAATDESVRARIDIVAAQLELVRPNPTRVRAATEIAQRAAAAAERSGDIEVAVEAWEVRGILAREDDLDESIRCLDRAFELADTHRLPLPRASCQILRAGTTCLRDGDASALVSARESAWNAGAVTLAHEVDAVLAMQAVLHGDFDAGQELVTRTANVAERLELGRPRAYLMVVRATLHAHQGQRAPMESALDALMALDYSVAPELPLAKGLAQAVCSLLEEDADRARSEIAEARSLAMDNPSTFHLYGAHGMAILLSVLADRAGHDHVTSALAATPGRMRWNRAFLMAARAVLQGRSGDRPAAEADMAQALEDAAVFPVARHLILRLGAQEAATTSWGEPLEWARTAEGYFHELGVAPAAAACRRLMRDMGVSVQQRRDGAHLIPGDLRDVGITVREYDVIRVMVDRLSNREIGERLHISPRTVEKHISSALVKLGEADRAALIAIARAHAAESRSAYARARADPPAM</sequence>
<dbReference type="STRING" id="571913.VV02_02265"/>
<keyword evidence="2" id="KW-0067">ATP-binding</keyword>
<dbReference type="InterPro" id="IPR027417">
    <property type="entry name" value="P-loop_NTPase"/>
</dbReference>
<accession>A0A0K1JPB7</accession>
<dbReference type="EMBL" id="CP011112">
    <property type="protein sequence ID" value="AKU18562.1"/>
    <property type="molecule type" value="Genomic_DNA"/>
</dbReference>
<protein>
    <recommendedName>
        <fullName evidence="3">HTH luxR-type domain-containing protein</fullName>
    </recommendedName>
</protein>
<dbReference type="InterPro" id="IPR000792">
    <property type="entry name" value="Tscrpt_reg_LuxR_C"/>
</dbReference>
<dbReference type="PANTHER" id="PTHR16305">
    <property type="entry name" value="TESTICULAR SOLUBLE ADENYLYL CYCLASE"/>
    <property type="match status" value="1"/>
</dbReference>
<dbReference type="Pfam" id="PF13191">
    <property type="entry name" value="AAA_16"/>
    <property type="match status" value="1"/>
</dbReference>
<dbReference type="CDD" id="cd06170">
    <property type="entry name" value="LuxR_C_like"/>
    <property type="match status" value="1"/>
</dbReference>
<proteinExistence type="predicted"/>
<feature type="domain" description="HTH luxR-type" evidence="3">
    <location>
        <begin position="872"/>
        <end position="937"/>
    </location>
</feature>
<dbReference type="InterPro" id="IPR016032">
    <property type="entry name" value="Sig_transdc_resp-reg_C-effctor"/>
</dbReference>
<dbReference type="Proteomes" id="UP000066480">
    <property type="component" value="Chromosome"/>
</dbReference>
<dbReference type="SUPFAM" id="SSF46894">
    <property type="entry name" value="C-terminal effector domain of the bipartite response regulators"/>
    <property type="match status" value="1"/>
</dbReference>
<keyword evidence="5" id="KW-1185">Reference proteome</keyword>
<dbReference type="GO" id="GO:0005524">
    <property type="term" value="F:ATP binding"/>
    <property type="evidence" value="ECO:0007669"/>
    <property type="project" value="UniProtKB-KW"/>
</dbReference>
<gene>
    <name evidence="4" type="ORF">VV02_02265</name>
</gene>
<dbReference type="PRINTS" id="PR00038">
    <property type="entry name" value="HTHLUXR"/>
</dbReference>
<organism evidence="4 5">
    <name type="scientific">Luteipulveratus mongoliensis</name>
    <dbReference type="NCBI Taxonomy" id="571913"/>
    <lineage>
        <taxon>Bacteria</taxon>
        <taxon>Bacillati</taxon>
        <taxon>Actinomycetota</taxon>
        <taxon>Actinomycetes</taxon>
        <taxon>Micrococcales</taxon>
        <taxon>Dermacoccaceae</taxon>
        <taxon>Luteipulveratus</taxon>
    </lineage>
</organism>
<dbReference type="InterPro" id="IPR041664">
    <property type="entry name" value="AAA_16"/>
</dbReference>
<dbReference type="PROSITE" id="PS50043">
    <property type="entry name" value="HTH_LUXR_2"/>
    <property type="match status" value="1"/>
</dbReference>
<dbReference type="SUPFAM" id="SSF52540">
    <property type="entry name" value="P-loop containing nucleoside triphosphate hydrolases"/>
    <property type="match status" value="1"/>
</dbReference>
<dbReference type="InterPro" id="IPR036388">
    <property type="entry name" value="WH-like_DNA-bd_sf"/>
</dbReference>
<evidence type="ECO:0000259" key="3">
    <source>
        <dbReference type="PROSITE" id="PS50043"/>
    </source>
</evidence>
<keyword evidence="1" id="KW-0547">Nucleotide-binding</keyword>
<evidence type="ECO:0000256" key="2">
    <source>
        <dbReference type="ARBA" id="ARBA00022840"/>
    </source>
</evidence>
<dbReference type="GO" id="GO:0003677">
    <property type="term" value="F:DNA binding"/>
    <property type="evidence" value="ECO:0007669"/>
    <property type="project" value="InterPro"/>
</dbReference>
<reference evidence="4 5" key="1">
    <citation type="submission" date="2015-03" db="EMBL/GenBank/DDBJ databases">
        <title>Luteipulveratus halotolerans sp. nov., a novel actinobacterium (Dermacoccaceae) from Sarawak, Malaysia.</title>
        <authorList>
            <person name="Juboi H."/>
            <person name="Basik A."/>
            <person name="Shamsul S.S."/>
            <person name="Arnold P."/>
            <person name="Schmitt E.K."/>
            <person name="Sanglier J.-J."/>
            <person name="Yeo T."/>
        </authorList>
    </citation>
    <scope>NUCLEOTIDE SEQUENCE [LARGE SCALE GENOMIC DNA]</scope>
    <source>
        <strain evidence="4 5">MN07-A0370</strain>
    </source>
</reference>
<dbReference type="Pfam" id="PF00196">
    <property type="entry name" value="GerE"/>
    <property type="match status" value="1"/>
</dbReference>
<dbReference type="GO" id="GO:0005737">
    <property type="term" value="C:cytoplasm"/>
    <property type="evidence" value="ECO:0007669"/>
    <property type="project" value="TreeGrafter"/>
</dbReference>
<name>A0A0K1JPB7_9MICO</name>
<dbReference type="GO" id="GO:0004016">
    <property type="term" value="F:adenylate cyclase activity"/>
    <property type="evidence" value="ECO:0007669"/>
    <property type="project" value="TreeGrafter"/>
</dbReference>
<dbReference type="KEGG" id="lmoi:VV02_02265"/>
<dbReference type="Gene3D" id="1.10.10.10">
    <property type="entry name" value="Winged helix-like DNA-binding domain superfamily/Winged helix DNA-binding domain"/>
    <property type="match status" value="1"/>
</dbReference>
<evidence type="ECO:0000313" key="5">
    <source>
        <dbReference type="Proteomes" id="UP000066480"/>
    </source>
</evidence>
<evidence type="ECO:0000256" key="1">
    <source>
        <dbReference type="ARBA" id="ARBA00022741"/>
    </source>
</evidence>
<dbReference type="SMART" id="SM00421">
    <property type="entry name" value="HTH_LUXR"/>
    <property type="match status" value="1"/>
</dbReference>
<dbReference type="AlphaFoldDB" id="A0A0K1JPB7"/>